<evidence type="ECO:0000313" key="2">
    <source>
        <dbReference type="EMBL" id="ETB59334.1"/>
    </source>
</evidence>
<sequence length="93" mass="11519">MIKTQFMLKTFLLFHIILSLFNESSFYNRNYHCFIVELIKYRIFNKLFEFIYIDNYNNKIYKIKMNIVEHLTNIYLNLYIKRENISYLSPLKG</sequence>
<evidence type="ECO:0000313" key="3">
    <source>
        <dbReference type="Proteomes" id="UP000018538"/>
    </source>
</evidence>
<keyword evidence="3" id="KW-1185">Reference proteome</keyword>
<name>V7PIR7_PLAYE</name>
<dbReference type="EMBL" id="KI635766">
    <property type="protein sequence ID" value="ETB59334.1"/>
    <property type="molecule type" value="Genomic_DNA"/>
</dbReference>
<organism evidence="2 3">
    <name type="scientific">Plasmodium yoelii 17X</name>
    <dbReference type="NCBI Taxonomy" id="1323249"/>
    <lineage>
        <taxon>Eukaryota</taxon>
        <taxon>Sar</taxon>
        <taxon>Alveolata</taxon>
        <taxon>Apicomplexa</taxon>
        <taxon>Aconoidasida</taxon>
        <taxon>Haemosporida</taxon>
        <taxon>Plasmodiidae</taxon>
        <taxon>Plasmodium</taxon>
        <taxon>Plasmodium (Vinckeia)</taxon>
    </lineage>
</organism>
<protein>
    <recommendedName>
        <fullName evidence="4">Secreted protein</fullName>
    </recommendedName>
</protein>
<reference evidence="2 3" key="1">
    <citation type="submission" date="2013-11" db="EMBL/GenBank/DDBJ databases">
        <title>The Genome Sequence of Plasmodium yoelii 17X.</title>
        <authorList>
            <consortium name="The Broad Institute Genomics Platform"/>
            <consortium name="The Broad Institute Genome Sequencing Center for Infectious Disease"/>
            <person name="Neafsey D."/>
            <person name="Adams J."/>
            <person name="Walker B."/>
            <person name="Young S.K."/>
            <person name="Zeng Q."/>
            <person name="Gargeya S."/>
            <person name="Fitzgerald M."/>
            <person name="Haas B."/>
            <person name="Abouelleil A."/>
            <person name="Alvarado L."/>
            <person name="Chapman S.B."/>
            <person name="Gainer-Dewar J."/>
            <person name="Goldberg J."/>
            <person name="Griggs A."/>
            <person name="Gujja S."/>
            <person name="Hansen M."/>
            <person name="Howarth C."/>
            <person name="Imamovic A."/>
            <person name="Ireland A."/>
            <person name="Larimer J."/>
            <person name="McCowan C."/>
            <person name="Murphy C."/>
            <person name="Pearson M."/>
            <person name="Poon T.W."/>
            <person name="Priest M."/>
            <person name="Roberts A."/>
            <person name="Saif S."/>
            <person name="Shea T."/>
            <person name="Sykes S."/>
            <person name="Wortman J."/>
            <person name="Nusbaum C."/>
            <person name="Birren B."/>
        </authorList>
    </citation>
    <scope>NUCLEOTIDE SEQUENCE [LARGE SCALE GENOMIC DNA]</scope>
    <source>
        <strain evidence="2 3">17X</strain>
    </source>
</reference>
<dbReference type="Proteomes" id="UP000018538">
    <property type="component" value="Unassembled WGS sequence"/>
</dbReference>
<proteinExistence type="predicted"/>
<accession>V7PIR7</accession>
<evidence type="ECO:0008006" key="4">
    <source>
        <dbReference type="Google" id="ProtNLM"/>
    </source>
</evidence>
<gene>
    <name evidence="2" type="ORF">YYC_02852</name>
</gene>
<evidence type="ECO:0000256" key="1">
    <source>
        <dbReference type="SAM" id="SignalP"/>
    </source>
</evidence>
<feature type="signal peptide" evidence="1">
    <location>
        <begin position="1"/>
        <end position="19"/>
    </location>
</feature>
<dbReference type="AlphaFoldDB" id="V7PIR7"/>
<feature type="chain" id="PRO_5004764103" description="Secreted protein" evidence="1">
    <location>
        <begin position="20"/>
        <end position="93"/>
    </location>
</feature>
<keyword evidence="1" id="KW-0732">Signal</keyword>